<keyword evidence="2" id="KW-1185">Reference proteome</keyword>
<dbReference type="Proteomes" id="UP000054928">
    <property type="component" value="Unassembled WGS sequence"/>
</dbReference>
<accession>A0A0P1AHR9</accession>
<evidence type="ECO:0000313" key="1">
    <source>
        <dbReference type="EMBL" id="CEG40258.1"/>
    </source>
</evidence>
<reference evidence="2" key="1">
    <citation type="submission" date="2014-09" db="EMBL/GenBank/DDBJ databases">
        <authorList>
            <person name="Sharma Rahul"/>
            <person name="Thines Marco"/>
        </authorList>
    </citation>
    <scope>NUCLEOTIDE SEQUENCE [LARGE SCALE GENOMIC DNA]</scope>
</reference>
<dbReference type="EMBL" id="CCYD01000468">
    <property type="protein sequence ID" value="CEG40258.1"/>
    <property type="molecule type" value="Genomic_DNA"/>
</dbReference>
<proteinExistence type="predicted"/>
<dbReference type="GeneID" id="36405525"/>
<protein>
    <submittedName>
        <fullName evidence="1">Uncharacterized protein</fullName>
    </submittedName>
</protein>
<name>A0A0P1AHR9_PLAHL</name>
<sequence>MSGVEVVKKMGSSLFEKFSRHIDLDLICREPLKKGRFHVRIPDCPLALGVQNA</sequence>
<dbReference type="RefSeq" id="XP_024576627.1">
    <property type="nucleotide sequence ID" value="XM_024725896.1"/>
</dbReference>
<evidence type="ECO:0000313" key="2">
    <source>
        <dbReference type="Proteomes" id="UP000054928"/>
    </source>
</evidence>
<organism evidence="1 2">
    <name type="scientific">Plasmopara halstedii</name>
    <name type="common">Downy mildew of sunflower</name>
    <dbReference type="NCBI Taxonomy" id="4781"/>
    <lineage>
        <taxon>Eukaryota</taxon>
        <taxon>Sar</taxon>
        <taxon>Stramenopiles</taxon>
        <taxon>Oomycota</taxon>
        <taxon>Peronosporomycetes</taxon>
        <taxon>Peronosporales</taxon>
        <taxon>Peronosporaceae</taxon>
        <taxon>Plasmopara</taxon>
    </lineage>
</organism>
<dbReference type="AlphaFoldDB" id="A0A0P1AHR9"/>